<dbReference type="NCBIfam" id="TIGR00251">
    <property type="entry name" value="DUF167 family protein"/>
    <property type="match status" value="1"/>
</dbReference>
<evidence type="ECO:0000256" key="1">
    <source>
        <dbReference type="ARBA" id="ARBA00010364"/>
    </source>
</evidence>
<organism evidence="2 3">
    <name type="scientific">Stenomitos frigidus ULC18</name>
    <dbReference type="NCBI Taxonomy" id="2107698"/>
    <lineage>
        <taxon>Bacteria</taxon>
        <taxon>Bacillati</taxon>
        <taxon>Cyanobacteriota</taxon>
        <taxon>Cyanophyceae</taxon>
        <taxon>Leptolyngbyales</taxon>
        <taxon>Leptolyngbyaceae</taxon>
        <taxon>Stenomitos</taxon>
    </lineage>
</organism>
<sequence length="63" mass="6930">MKILSVKVKPNALQQTLRHEDDGSLTIQLKAAPIDGKANQELIQLLAKEFGVPKSSMADRCQL</sequence>
<dbReference type="SMART" id="SM01152">
    <property type="entry name" value="DUF167"/>
    <property type="match status" value="1"/>
</dbReference>
<dbReference type="InterPro" id="IPR036591">
    <property type="entry name" value="YggU-like_sf"/>
</dbReference>
<protein>
    <submittedName>
        <fullName evidence="2">Uncharacterized protein</fullName>
    </submittedName>
</protein>
<evidence type="ECO:0000313" key="3">
    <source>
        <dbReference type="Proteomes" id="UP000239576"/>
    </source>
</evidence>
<dbReference type="Pfam" id="PF02594">
    <property type="entry name" value="DUF167"/>
    <property type="match status" value="1"/>
</dbReference>
<dbReference type="Proteomes" id="UP000239576">
    <property type="component" value="Unassembled WGS sequence"/>
</dbReference>
<dbReference type="AlphaFoldDB" id="A0A2T1EPJ0"/>
<dbReference type="EMBL" id="PVWK01000012">
    <property type="protein sequence ID" value="PSB34670.1"/>
    <property type="molecule type" value="Genomic_DNA"/>
</dbReference>
<dbReference type="Gene3D" id="3.30.1200.10">
    <property type="entry name" value="YggU-like"/>
    <property type="match status" value="1"/>
</dbReference>
<reference evidence="3" key="1">
    <citation type="submission" date="2018-02" db="EMBL/GenBank/DDBJ databases">
        <authorList>
            <person name="Moore K."/>
            <person name="Momper L."/>
        </authorList>
    </citation>
    <scope>NUCLEOTIDE SEQUENCE [LARGE SCALE GENOMIC DNA]</scope>
    <source>
        <strain evidence="3">ULC18</strain>
    </source>
</reference>
<keyword evidence="3" id="KW-1185">Reference proteome</keyword>
<reference evidence="2 3" key="2">
    <citation type="submission" date="2018-03" db="EMBL/GenBank/DDBJ databases">
        <title>The ancient ancestry and fast evolution of plastids.</title>
        <authorList>
            <person name="Moore K.R."/>
            <person name="Magnabosco C."/>
            <person name="Momper L."/>
            <person name="Gold D.A."/>
            <person name="Bosak T."/>
            <person name="Fournier G.P."/>
        </authorList>
    </citation>
    <scope>NUCLEOTIDE SEQUENCE [LARGE SCALE GENOMIC DNA]</scope>
    <source>
        <strain evidence="2 3">ULC18</strain>
    </source>
</reference>
<comment type="similarity">
    <text evidence="1">Belongs to the UPF0235 family.</text>
</comment>
<dbReference type="OrthoDB" id="9800587at2"/>
<dbReference type="SUPFAM" id="SSF69786">
    <property type="entry name" value="YggU-like"/>
    <property type="match status" value="1"/>
</dbReference>
<evidence type="ECO:0000313" key="2">
    <source>
        <dbReference type="EMBL" id="PSB34670.1"/>
    </source>
</evidence>
<comment type="caution">
    <text evidence="2">The sequence shown here is derived from an EMBL/GenBank/DDBJ whole genome shotgun (WGS) entry which is preliminary data.</text>
</comment>
<name>A0A2T1EPJ0_9CYAN</name>
<dbReference type="InterPro" id="IPR003746">
    <property type="entry name" value="DUF167"/>
</dbReference>
<proteinExistence type="inferred from homology"/>
<gene>
    <name evidence="2" type="ORF">C7B82_01825</name>
</gene>
<accession>A0A2T1EPJ0</accession>